<keyword evidence="2" id="KW-1133">Transmembrane helix</keyword>
<dbReference type="PATRIC" id="fig|1299326.3.peg.6484"/>
<evidence type="ECO:0000256" key="1">
    <source>
        <dbReference type="SAM" id="MobiDB-lite"/>
    </source>
</evidence>
<name>X7XVS5_MYCKA</name>
<dbReference type="Proteomes" id="UP000020561">
    <property type="component" value="Unassembled WGS sequence"/>
</dbReference>
<dbReference type="AlphaFoldDB" id="X7XVS5"/>
<feature type="transmembrane region" description="Helical" evidence="2">
    <location>
        <begin position="125"/>
        <end position="146"/>
    </location>
</feature>
<protein>
    <submittedName>
        <fullName evidence="3">Uncharacterized protein</fullName>
    </submittedName>
</protein>
<evidence type="ECO:0000256" key="2">
    <source>
        <dbReference type="SAM" id="Phobius"/>
    </source>
</evidence>
<dbReference type="EMBL" id="JAOA01000028">
    <property type="protein sequence ID" value="ETZ98705.1"/>
    <property type="molecule type" value="Genomic_DNA"/>
</dbReference>
<feature type="compositionally biased region" description="Low complexity" evidence="1">
    <location>
        <begin position="156"/>
        <end position="165"/>
    </location>
</feature>
<keyword evidence="2" id="KW-0472">Membrane</keyword>
<evidence type="ECO:0000313" key="3">
    <source>
        <dbReference type="EMBL" id="ETZ98705.1"/>
    </source>
</evidence>
<organism evidence="3 4">
    <name type="scientific">Mycobacterium kansasii 662</name>
    <dbReference type="NCBI Taxonomy" id="1299326"/>
    <lineage>
        <taxon>Bacteria</taxon>
        <taxon>Bacillati</taxon>
        <taxon>Actinomycetota</taxon>
        <taxon>Actinomycetes</taxon>
        <taxon>Mycobacteriales</taxon>
        <taxon>Mycobacteriaceae</taxon>
        <taxon>Mycobacterium</taxon>
    </lineage>
</organism>
<dbReference type="RefSeq" id="WP_036396230.1">
    <property type="nucleotide sequence ID" value="NZ_JAOA01000028.1"/>
</dbReference>
<gene>
    <name evidence="3" type="ORF">I545_6750</name>
</gene>
<sequence>MRLGDTLAEKELSPQQQLQLLVELRSGLDEDGDDPSARSDIAQLLRMLRMRHDVTYRTRTEIDNVLAEIGAVEAGPAGASSTPQAKPQPSPVPAAEAASAPSTQSRPSPAQVAPSGANGQSNKRLLVIGGAVVAVVVAVALIAVFATQGGNRKPAARPGSSTAPAAPAPHPASNRCCSAPQKSDRFSATRT</sequence>
<proteinExistence type="predicted"/>
<feature type="compositionally biased region" description="Basic and acidic residues" evidence="1">
    <location>
        <begin position="182"/>
        <end position="191"/>
    </location>
</feature>
<comment type="caution">
    <text evidence="3">The sequence shown here is derived from an EMBL/GenBank/DDBJ whole genome shotgun (WGS) entry which is preliminary data.</text>
</comment>
<accession>X7XVS5</accession>
<feature type="region of interest" description="Disordered" evidence="1">
    <location>
        <begin position="74"/>
        <end position="119"/>
    </location>
</feature>
<feature type="compositionally biased region" description="Low complexity" evidence="1">
    <location>
        <begin position="93"/>
        <end position="102"/>
    </location>
</feature>
<reference evidence="3 4" key="1">
    <citation type="submission" date="2013-12" db="EMBL/GenBank/DDBJ databases">
        <authorList>
            <person name="Brown-Elliot B."/>
            <person name="Wallace R."/>
            <person name="Lenaerts A."/>
            <person name="Ordway D."/>
            <person name="DeGroote M.A."/>
            <person name="Parker T."/>
            <person name="Sizemore C."/>
            <person name="Tallon L.J."/>
            <person name="Sadzewicz L.K."/>
            <person name="Sengamalay N."/>
            <person name="Fraser C.M."/>
            <person name="Hine E."/>
            <person name="Shefchek K.A."/>
            <person name="Das S.P."/>
            <person name="Tettelin H."/>
        </authorList>
    </citation>
    <scope>NUCLEOTIDE SEQUENCE [LARGE SCALE GENOMIC DNA]</scope>
    <source>
        <strain evidence="3 4">662</strain>
    </source>
</reference>
<feature type="region of interest" description="Disordered" evidence="1">
    <location>
        <begin position="150"/>
        <end position="191"/>
    </location>
</feature>
<evidence type="ECO:0000313" key="4">
    <source>
        <dbReference type="Proteomes" id="UP000020561"/>
    </source>
</evidence>
<keyword evidence="2" id="KW-0812">Transmembrane</keyword>